<dbReference type="RefSeq" id="WP_311670871.1">
    <property type="nucleotide sequence ID" value="NZ_JAVREO010000036.1"/>
</dbReference>
<keyword evidence="6" id="KW-1185">Reference proteome</keyword>
<keyword evidence="3" id="KW-0446">Lipid-binding</keyword>
<reference evidence="6" key="1">
    <citation type="submission" date="2023-07" db="EMBL/GenBank/DDBJ databases">
        <title>30 novel species of actinomycetes from the DSMZ collection.</title>
        <authorList>
            <person name="Nouioui I."/>
        </authorList>
    </citation>
    <scope>NUCLEOTIDE SEQUENCE [LARGE SCALE GENOMIC DNA]</scope>
    <source>
        <strain evidence="6">DSM 44915</strain>
    </source>
</reference>
<keyword evidence="2" id="KW-0333">Golgi apparatus</keyword>
<name>A0ABU2K1E8_9ACTN</name>
<sequence>MADGKPGAELIVEDLLLLLFNPESGSIAGEGTLYYPLAGAVLADLARVERIEIEDRGGPRGRLVRAVGTPPTDPLLRPAWDRAARKPCAVPTLLAGIGPRLRAPVLDRLVDRGHLRRERRARLGLFTTTTLRAGDTPRRAAVLGEVRAALVDDPPPEPRTAALAALLSASGTLPTFHPDIPWTSPVITRAKAIERGDWGATAAATAVTSATTAAITSTLVAAGVISGE</sequence>
<comment type="subcellular location">
    <subcellularLocation>
        <location evidence="1">Golgi apparatus membrane</location>
        <topology evidence="1">Peripheral membrane protein</topology>
        <orientation evidence="1">Cytoplasmic side</orientation>
    </subcellularLocation>
</comment>
<keyword evidence="4" id="KW-0472">Membrane</keyword>
<evidence type="ECO:0000256" key="2">
    <source>
        <dbReference type="ARBA" id="ARBA00023034"/>
    </source>
</evidence>
<dbReference type="EMBL" id="JAVREO010000036">
    <property type="protein sequence ID" value="MDT0270808.1"/>
    <property type="molecule type" value="Genomic_DNA"/>
</dbReference>
<dbReference type="Proteomes" id="UP001183410">
    <property type="component" value="Unassembled WGS sequence"/>
</dbReference>
<proteinExistence type="predicted"/>
<comment type="caution">
    <text evidence="5">The sequence shown here is derived from an EMBL/GenBank/DDBJ whole genome shotgun (WGS) entry which is preliminary data.</text>
</comment>
<evidence type="ECO:0000313" key="5">
    <source>
        <dbReference type="EMBL" id="MDT0270808.1"/>
    </source>
</evidence>
<dbReference type="InterPro" id="IPR008628">
    <property type="entry name" value="GPP34-like"/>
</dbReference>
<protein>
    <submittedName>
        <fullName evidence="5">GPP34 family phosphoprotein</fullName>
    </submittedName>
</protein>
<evidence type="ECO:0000313" key="6">
    <source>
        <dbReference type="Proteomes" id="UP001183410"/>
    </source>
</evidence>
<evidence type="ECO:0000256" key="1">
    <source>
        <dbReference type="ARBA" id="ARBA00004255"/>
    </source>
</evidence>
<accession>A0ABU2K1E8</accession>
<organism evidence="5 6">
    <name type="scientific">Streptomyces chisholmiae</name>
    <dbReference type="NCBI Taxonomy" id="3075540"/>
    <lineage>
        <taxon>Bacteria</taxon>
        <taxon>Bacillati</taxon>
        <taxon>Actinomycetota</taxon>
        <taxon>Actinomycetes</taxon>
        <taxon>Kitasatosporales</taxon>
        <taxon>Streptomycetaceae</taxon>
        <taxon>Streptomyces</taxon>
    </lineage>
</organism>
<evidence type="ECO:0000256" key="3">
    <source>
        <dbReference type="ARBA" id="ARBA00023121"/>
    </source>
</evidence>
<dbReference type="InterPro" id="IPR038261">
    <property type="entry name" value="GPP34-like_sf"/>
</dbReference>
<evidence type="ECO:0000256" key="4">
    <source>
        <dbReference type="ARBA" id="ARBA00023136"/>
    </source>
</evidence>
<dbReference type="Pfam" id="PF05719">
    <property type="entry name" value="GPP34"/>
    <property type="match status" value="1"/>
</dbReference>
<gene>
    <name evidence="5" type="ORF">RM844_31520</name>
</gene>
<dbReference type="Gene3D" id="1.10.3630.10">
    <property type="entry name" value="yeast vps74-n-term truncation variant domain like"/>
    <property type="match status" value="1"/>
</dbReference>